<reference evidence="12 13" key="1">
    <citation type="submission" date="2013-09" db="EMBL/GenBank/DDBJ databases">
        <title>Whole genome shotgun sequence of Novosphingobium tardaugens NBRC 16725.</title>
        <authorList>
            <person name="Isaki S."/>
            <person name="Hosoyama A."/>
            <person name="Tsuchikane K."/>
            <person name="Katsumata H."/>
            <person name="Ando Y."/>
            <person name="Yamazaki S."/>
            <person name="Fujita N."/>
        </authorList>
    </citation>
    <scope>NUCLEOTIDE SEQUENCE [LARGE SCALE GENOMIC DNA]</scope>
    <source>
        <strain evidence="12 13">NBRC 16725</strain>
    </source>
</reference>
<comment type="function">
    <text evidence="2">Catalyzes the removal of elemental sulfur atoms from cysteine to produce alanine. Seems to participate in the biosynthesis of the nitrogenase metalloclusters by providing the inorganic sulfur required for the Fe-S core formation.</text>
</comment>
<dbReference type="GO" id="GO:0031071">
    <property type="term" value="F:cysteine desulfurase activity"/>
    <property type="evidence" value="ECO:0007669"/>
    <property type="project" value="UniProtKB-EC"/>
</dbReference>
<dbReference type="AlphaFoldDB" id="U2YIZ5"/>
<dbReference type="RefSeq" id="WP_021689044.1">
    <property type="nucleotide sequence ID" value="NZ_BASZ01000002.1"/>
</dbReference>
<dbReference type="Pfam" id="PF00266">
    <property type="entry name" value="Aminotran_5"/>
    <property type="match status" value="1"/>
</dbReference>
<accession>U2YIZ5</accession>
<evidence type="ECO:0000256" key="6">
    <source>
        <dbReference type="ARBA" id="ARBA00022723"/>
    </source>
</evidence>
<dbReference type="InterPro" id="IPR000192">
    <property type="entry name" value="Aminotrans_V_dom"/>
</dbReference>
<dbReference type="GO" id="GO:0051536">
    <property type="term" value="F:iron-sulfur cluster binding"/>
    <property type="evidence" value="ECO:0007669"/>
    <property type="project" value="UniProtKB-KW"/>
</dbReference>
<dbReference type="EMBL" id="BASZ01000002">
    <property type="protein sequence ID" value="GAD48137.1"/>
    <property type="molecule type" value="Genomic_DNA"/>
</dbReference>
<dbReference type="Gene3D" id="3.40.640.10">
    <property type="entry name" value="Type I PLP-dependent aspartate aminotransferase-like (Major domain)"/>
    <property type="match status" value="1"/>
</dbReference>
<dbReference type="Gene3D" id="3.90.1150.10">
    <property type="entry name" value="Aspartate Aminotransferase, domain 1"/>
    <property type="match status" value="1"/>
</dbReference>
<comment type="catalytic activity">
    <reaction evidence="10">
        <text>(sulfur carrier)-H + L-cysteine = (sulfur carrier)-SH + L-alanine</text>
        <dbReference type="Rhea" id="RHEA:43892"/>
        <dbReference type="Rhea" id="RHEA-COMP:14737"/>
        <dbReference type="Rhea" id="RHEA-COMP:14739"/>
        <dbReference type="ChEBI" id="CHEBI:29917"/>
        <dbReference type="ChEBI" id="CHEBI:35235"/>
        <dbReference type="ChEBI" id="CHEBI:57972"/>
        <dbReference type="ChEBI" id="CHEBI:64428"/>
        <dbReference type="EC" id="2.8.1.7"/>
    </reaction>
</comment>
<evidence type="ECO:0000256" key="5">
    <source>
        <dbReference type="ARBA" id="ARBA00022679"/>
    </source>
</evidence>
<evidence type="ECO:0000259" key="11">
    <source>
        <dbReference type="Pfam" id="PF00266"/>
    </source>
</evidence>
<evidence type="ECO:0000256" key="3">
    <source>
        <dbReference type="ARBA" id="ARBA00006490"/>
    </source>
</evidence>
<evidence type="ECO:0000256" key="2">
    <source>
        <dbReference type="ARBA" id="ARBA00003120"/>
    </source>
</evidence>
<evidence type="ECO:0000256" key="9">
    <source>
        <dbReference type="ARBA" id="ARBA00023014"/>
    </source>
</evidence>
<evidence type="ECO:0000256" key="10">
    <source>
        <dbReference type="ARBA" id="ARBA00050776"/>
    </source>
</evidence>
<evidence type="ECO:0000313" key="12">
    <source>
        <dbReference type="EMBL" id="GAD48137.1"/>
    </source>
</evidence>
<name>U2YIZ5_9SPHN</name>
<keyword evidence="9" id="KW-0411">Iron-sulfur</keyword>
<dbReference type="PIRSF" id="PIRSF005572">
    <property type="entry name" value="NifS"/>
    <property type="match status" value="1"/>
</dbReference>
<evidence type="ECO:0000256" key="1">
    <source>
        <dbReference type="ARBA" id="ARBA00001933"/>
    </source>
</evidence>
<dbReference type="InterPro" id="IPR015424">
    <property type="entry name" value="PyrdxlP-dep_Trfase"/>
</dbReference>
<comment type="cofactor">
    <cofactor evidence="1">
        <name>pyridoxal 5'-phosphate</name>
        <dbReference type="ChEBI" id="CHEBI:597326"/>
    </cofactor>
</comment>
<proteinExistence type="inferred from homology"/>
<dbReference type="OrthoDB" id="9804366at2"/>
<organism evidence="12 13">
    <name type="scientific">Caenibius tardaugens NBRC 16725</name>
    <dbReference type="NCBI Taxonomy" id="1219035"/>
    <lineage>
        <taxon>Bacteria</taxon>
        <taxon>Pseudomonadati</taxon>
        <taxon>Pseudomonadota</taxon>
        <taxon>Alphaproteobacteria</taxon>
        <taxon>Sphingomonadales</taxon>
        <taxon>Erythrobacteraceae</taxon>
        <taxon>Caenibius</taxon>
    </lineage>
</organism>
<dbReference type="eggNOG" id="COG1104">
    <property type="taxonomic scope" value="Bacteria"/>
</dbReference>
<dbReference type="InterPro" id="IPR016454">
    <property type="entry name" value="Cysteine_dSase"/>
</dbReference>
<evidence type="ECO:0000256" key="4">
    <source>
        <dbReference type="ARBA" id="ARBA00013558"/>
    </source>
</evidence>
<sequence>MRIYLDHAATTPVRPEAQAAVAEGLARWANPSSPHSEGRAARAALEDARARIGAALGWSGEVILTSGASESAQIALSRANGGARLVSAVEHEAVLRVLPDAEVLPVLPDGALDRDVLAEAVDGRERPVVAVQTINSETGARQDTAAIADIVHGAGGILVTDAAQSAGKWVIPSQADIAIVSAHKLGGPPGIGALLVRDYAMLSASGGQERGYRRGTENLPGALGFAAALEAGSQPYCDPAVLAPIDAMLDPAMAALDGVRLSRQLADPTPYIEALAMPLVSGSAQLMRFDMAGFAVSQGSACSSGSLKQSHVLEAMGLDGGLASRVIRVSFGWNTTRADVEAFCAAWIGMAEDARARAA</sequence>
<protein>
    <recommendedName>
        <fullName evidence="4">Cysteine desulfurase</fullName>
    </recommendedName>
</protein>
<keyword evidence="5" id="KW-0808">Transferase</keyword>
<dbReference type="SUPFAM" id="SSF53383">
    <property type="entry name" value="PLP-dependent transferases"/>
    <property type="match status" value="1"/>
</dbReference>
<dbReference type="PANTHER" id="PTHR11601">
    <property type="entry name" value="CYSTEINE DESULFURYLASE FAMILY MEMBER"/>
    <property type="match status" value="1"/>
</dbReference>
<evidence type="ECO:0000256" key="7">
    <source>
        <dbReference type="ARBA" id="ARBA00022898"/>
    </source>
</evidence>
<keyword evidence="8" id="KW-0408">Iron</keyword>
<comment type="caution">
    <text evidence="12">The sequence shown here is derived from an EMBL/GenBank/DDBJ whole genome shotgun (WGS) entry which is preliminary data.</text>
</comment>
<evidence type="ECO:0000256" key="8">
    <source>
        <dbReference type="ARBA" id="ARBA00023004"/>
    </source>
</evidence>
<dbReference type="GO" id="GO:0046872">
    <property type="term" value="F:metal ion binding"/>
    <property type="evidence" value="ECO:0007669"/>
    <property type="project" value="UniProtKB-KW"/>
</dbReference>
<gene>
    <name evidence="12" type="primary">iscS</name>
    <name evidence="12" type="ORF">NT2_02_02190</name>
</gene>
<keyword evidence="6" id="KW-0479">Metal-binding</keyword>
<keyword evidence="13" id="KW-1185">Reference proteome</keyword>
<comment type="similarity">
    <text evidence="3">Belongs to the class-V pyridoxal-phosphate-dependent aminotransferase family. NifS/IscS subfamily.</text>
</comment>
<dbReference type="Gene3D" id="1.10.260.50">
    <property type="match status" value="1"/>
</dbReference>
<dbReference type="InterPro" id="IPR015422">
    <property type="entry name" value="PyrdxlP-dep_Trfase_small"/>
</dbReference>
<dbReference type="PANTHER" id="PTHR11601:SF34">
    <property type="entry name" value="CYSTEINE DESULFURASE"/>
    <property type="match status" value="1"/>
</dbReference>
<dbReference type="Proteomes" id="UP000016568">
    <property type="component" value="Unassembled WGS sequence"/>
</dbReference>
<evidence type="ECO:0000313" key="13">
    <source>
        <dbReference type="Proteomes" id="UP000016568"/>
    </source>
</evidence>
<feature type="domain" description="Aminotransferase class V" evidence="11">
    <location>
        <begin position="3"/>
        <end position="343"/>
    </location>
</feature>
<dbReference type="KEGG" id="ntd:EGO55_00625"/>
<dbReference type="InterPro" id="IPR015421">
    <property type="entry name" value="PyrdxlP-dep_Trfase_major"/>
</dbReference>
<keyword evidence="7" id="KW-0663">Pyridoxal phosphate</keyword>